<comment type="caution">
    <text evidence="1">The sequence shown here is derived from an EMBL/GenBank/DDBJ whole genome shotgun (WGS) entry which is preliminary data.</text>
</comment>
<gene>
    <name evidence="1" type="ORF">SNAT2548_LOCUS11614</name>
</gene>
<protein>
    <submittedName>
        <fullName evidence="1">Uncharacterized protein</fullName>
    </submittedName>
</protein>
<dbReference type="OrthoDB" id="430520at2759"/>
<organism evidence="1 2">
    <name type="scientific">Symbiodinium natans</name>
    <dbReference type="NCBI Taxonomy" id="878477"/>
    <lineage>
        <taxon>Eukaryota</taxon>
        <taxon>Sar</taxon>
        <taxon>Alveolata</taxon>
        <taxon>Dinophyceae</taxon>
        <taxon>Suessiales</taxon>
        <taxon>Symbiodiniaceae</taxon>
        <taxon>Symbiodinium</taxon>
    </lineage>
</organism>
<name>A0A812LR66_9DINO</name>
<evidence type="ECO:0000313" key="2">
    <source>
        <dbReference type="Proteomes" id="UP000604046"/>
    </source>
</evidence>
<accession>A0A812LR66</accession>
<sequence>MFHIPGNDCLAKSSAKSHPWKKIRLHWDQRRAHAQWHTENDPKKAQRIFRRFLEQGSEAGIGLFDPSVLCAAGAVDPATAMSVVAMQVNCPLLQVAPSEELRDQCAELLKAINDLPTTVGRHLDSVQAILLEEKDEEAFFIRILVPHDTGTQNSAEVREVDIQLPPGSTLGDLRAAALQMCSGFGFGSALPRLFCRGVFIAGSNSTSLASLDIDSEVPLQCLPSNTARSLEPSEQAVCALRGLRMACTKLT</sequence>
<keyword evidence="2" id="KW-1185">Reference proteome</keyword>
<proteinExistence type="predicted"/>
<dbReference type="Proteomes" id="UP000604046">
    <property type="component" value="Unassembled WGS sequence"/>
</dbReference>
<evidence type="ECO:0000313" key="1">
    <source>
        <dbReference type="EMBL" id="CAE7245709.1"/>
    </source>
</evidence>
<dbReference type="EMBL" id="CAJNDS010001057">
    <property type="protein sequence ID" value="CAE7245709.1"/>
    <property type="molecule type" value="Genomic_DNA"/>
</dbReference>
<dbReference type="AlphaFoldDB" id="A0A812LR66"/>
<reference evidence="1" key="1">
    <citation type="submission" date="2021-02" db="EMBL/GenBank/DDBJ databases">
        <authorList>
            <person name="Dougan E. K."/>
            <person name="Rhodes N."/>
            <person name="Thang M."/>
            <person name="Chan C."/>
        </authorList>
    </citation>
    <scope>NUCLEOTIDE SEQUENCE</scope>
</reference>